<dbReference type="SUPFAM" id="SSF51905">
    <property type="entry name" value="FAD/NAD(P)-binding domain"/>
    <property type="match status" value="1"/>
</dbReference>
<name>A0ABV3L265_9RHOB</name>
<dbReference type="PRINTS" id="PR00368">
    <property type="entry name" value="FADPNR"/>
</dbReference>
<evidence type="ECO:0000259" key="2">
    <source>
        <dbReference type="Pfam" id="PF07992"/>
    </source>
</evidence>
<evidence type="ECO:0000256" key="1">
    <source>
        <dbReference type="ARBA" id="ARBA00023002"/>
    </source>
</evidence>
<dbReference type="Pfam" id="PF07992">
    <property type="entry name" value="Pyr_redox_2"/>
    <property type="match status" value="1"/>
</dbReference>
<dbReference type="InterPro" id="IPR036188">
    <property type="entry name" value="FAD/NAD-bd_sf"/>
</dbReference>
<comment type="caution">
    <text evidence="3">The sequence shown here is derived from an EMBL/GenBank/DDBJ whole genome shotgun (WGS) entry which is preliminary data.</text>
</comment>
<dbReference type="RefSeq" id="WP_366191248.1">
    <property type="nucleotide sequence ID" value="NZ_JBFBVU010000002.1"/>
</dbReference>
<reference evidence="3 4" key="1">
    <citation type="submission" date="2024-07" db="EMBL/GenBank/DDBJ databases">
        <authorList>
            <person name="Kang M."/>
        </authorList>
    </citation>
    <scope>NUCLEOTIDE SEQUENCE [LARGE SCALE GENOMIC DNA]</scope>
    <source>
        <strain evidence="3 4">DFM31</strain>
    </source>
</reference>
<protein>
    <submittedName>
        <fullName evidence="3">FAD-dependent oxidoreductase</fullName>
    </submittedName>
</protein>
<proteinExistence type="predicted"/>
<dbReference type="PANTHER" id="PTHR42949">
    <property type="entry name" value="ANAEROBIC GLYCEROL-3-PHOSPHATE DEHYDROGENASE SUBUNIT B"/>
    <property type="match status" value="1"/>
</dbReference>
<dbReference type="PRINTS" id="PR00469">
    <property type="entry name" value="PNDRDTASEII"/>
</dbReference>
<feature type="domain" description="FAD/NAD(P)-binding" evidence="2">
    <location>
        <begin position="9"/>
        <end position="298"/>
    </location>
</feature>
<accession>A0ABV3L265</accession>
<dbReference type="Proteomes" id="UP001553161">
    <property type="component" value="Unassembled WGS sequence"/>
</dbReference>
<keyword evidence="4" id="KW-1185">Reference proteome</keyword>
<dbReference type="InterPro" id="IPR051691">
    <property type="entry name" value="Metab_Enz_Cyan_OpOx_G3PDH"/>
</dbReference>
<gene>
    <name evidence="3" type="ORF">AB0T83_02465</name>
</gene>
<organism evidence="3 4">
    <name type="scientific">Meridianimarinicoccus marinus</name>
    <dbReference type="NCBI Taxonomy" id="3231483"/>
    <lineage>
        <taxon>Bacteria</taxon>
        <taxon>Pseudomonadati</taxon>
        <taxon>Pseudomonadota</taxon>
        <taxon>Alphaproteobacteria</taxon>
        <taxon>Rhodobacterales</taxon>
        <taxon>Paracoccaceae</taxon>
        <taxon>Meridianimarinicoccus</taxon>
    </lineage>
</organism>
<dbReference type="PANTHER" id="PTHR42949:SF3">
    <property type="entry name" value="ANAEROBIC GLYCEROL-3-PHOSPHATE DEHYDROGENASE SUBUNIT B"/>
    <property type="match status" value="1"/>
</dbReference>
<dbReference type="Gene3D" id="3.50.50.60">
    <property type="entry name" value="FAD/NAD(P)-binding domain"/>
    <property type="match status" value="2"/>
</dbReference>
<keyword evidence="1" id="KW-0560">Oxidoreductase</keyword>
<evidence type="ECO:0000313" key="3">
    <source>
        <dbReference type="EMBL" id="MEV8465644.1"/>
    </source>
</evidence>
<sequence length="401" mass="42709">MSNLPEIVDALIVGAGPAGLSAAAELRRLGVGRVVVLEREATPGGIPRHCLHSPYGLREWKRLMFGPAYAKRLVREAEGAGAEIRCQTTVTALHPGGEVDVSTPDGPRRIRGRVVLLALGARESPRAARLIGGTKPGGVMNTATLQSFAAFSKHRPFHNPVILGSELVSFSALLTCRTVDARPVAMLEPGPEITARGVMAMAPRAMRVPLLLNTRITAIHGRAQVNGITVETNDTSRDIACDGVVVTGGFRPENALLRAAGLALDPGSLGPRVDQYGRVTDPAYFSAGNVLHPIETAGWCWDEGRRVARCMAAALNGSLPPRDAATPLAVTGVRQGDALAYALPQEICAPATQAVPAFDRVQMRLRQPFSGQVRVQGQSHWIASRPERRITVPLHPTPEAL</sequence>
<dbReference type="EMBL" id="JBFBVU010000002">
    <property type="protein sequence ID" value="MEV8465644.1"/>
    <property type="molecule type" value="Genomic_DNA"/>
</dbReference>
<dbReference type="InterPro" id="IPR023753">
    <property type="entry name" value="FAD/NAD-binding_dom"/>
</dbReference>
<evidence type="ECO:0000313" key="4">
    <source>
        <dbReference type="Proteomes" id="UP001553161"/>
    </source>
</evidence>